<dbReference type="GO" id="GO:0008704">
    <property type="term" value="F:5-carboxymethyl-2-hydroxymuconate delta-isomerase activity"/>
    <property type="evidence" value="ECO:0007669"/>
    <property type="project" value="InterPro"/>
</dbReference>
<organism evidence="1 2">
    <name type="scientific">Streptomyces yokosukanensis</name>
    <dbReference type="NCBI Taxonomy" id="67386"/>
    <lineage>
        <taxon>Bacteria</taxon>
        <taxon>Bacillati</taxon>
        <taxon>Actinomycetota</taxon>
        <taxon>Actinomycetes</taxon>
        <taxon>Kitasatosporales</taxon>
        <taxon>Streptomycetaceae</taxon>
        <taxon>Streptomyces</taxon>
    </lineage>
</organism>
<dbReference type="Gene3D" id="3.30.429.10">
    <property type="entry name" value="Macrophage Migration Inhibitory Factor"/>
    <property type="match status" value="1"/>
</dbReference>
<accession>A0A101NXT3</accession>
<dbReference type="PANTHER" id="PTHR37950">
    <property type="entry name" value="4-HYDROXYPHENYLACETATE CATABOLISM PROTEIN"/>
    <property type="match status" value="1"/>
</dbReference>
<dbReference type="Proteomes" id="UP000053127">
    <property type="component" value="Unassembled WGS sequence"/>
</dbReference>
<dbReference type="STRING" id="67386.AQI95_32840"/>
<keyword evidence="2" id="KW-1185">Reference proteome</keyword>
<evidence type="ECO:0000313" key="1">
    <source>
        <dbReference type="EMBL" id="KUN01073.1"/>
    </source>
</evidence>
<dbReference type="AlphaFoldDB" id="A0A101NXT3"/>
<proteinExistence type="predicted"/>
<dbReference type="InterPro" id="IPR004220">
    <property type="entry name" value="5-COMe_2-OHmuconate_Isoase"/>
</dbReference>
<dbReference type="InterPro" id="IPR014347">
    <property type="entry name" value="Tautomerase/MIF_sf"/>
</dbReference>
<dbReference type="OrthoDB" id="7203947at2"/>
<comment type="caution">
    <text evidence="1">The sequence shown here is derived from an EMBL/GenBank/DDBJ whole genome shotgun (WGS) entry which is preliminary data.</text>
</comment>
<dbReference type="RefSeq" id="WP_067132358.1">
    <property type="nucleotide sequence ID" value="NZ_JBFACD010000018.1"/>
</dbReference>
<protein>
    <submittedName>
        <fullName evidence="1">5-carboxymethyl-2-hydroxymuconate delta isomerase</fullName>
    </submittedName>
</protein>
<name>A0A101NXT3_9ACTN</name>
<dbReference type="EMBL" id="LMWN01000045">
    <property type="protein sequence ID" value="KUN01073.1"/>
    <property type="molecule type" value="Genomic_DNA"/>
</dbReference>
<dbReference type="PANTHER" id="PTHR37950:SF1">
    <property type="entry name" value="4-HYDROXYPHENYLACETATE CATABOLISM PROTEIN"/>
    <property type="match status" value="1"/>
</dbReference>
<dbReference type="SUPFAM" id="SSF55331">
    <property type="entry name" value="Tautomerase/MIF"/>
    <property type="match status" value="1"/>
</dbReference>
<keyword evidence="1" id="KW-0413">Isomerase</keyword>
<gene>
    <name evidence="1" type="ORF">AQI95_32840</name>
</gene>
<sequence>MPHLTIDHSSRPAGAFDACALVKELHPLVIEESGSSGVCKTLVRPVETYAGEVPHTEAFFVHVEIGLMPGRSEARKARLSERVLALLARHVPGGGGTEGQAVVSVEVRDLAGSYRLSPSVR</sequence>
<evidence type="ECO:0000313" key="2">
    <source>
        <dbReference type="Proteomes" id="UP000053127"/>
    </source>
</evidence>
<reference evidence="1 2" key="1">
    <citation type="submission" date="2015-10" db="EMBL/GenBank/DDBJ databases">
        <title>Draft genome sequence of Streptomyces yokosukanensis DSM 40224, type strain for the species Streptomyces yokosukanensis.</title>
        <authorList>
            <person name="Ruckert C."/>
            <person name="Winkler A."/>
            <person name="Kalinowski J."/>
            <person name="Kampfer P."/>
            <person name="Glaeser S."/>
        </authorList>
    </citation>
    <scope>NUCLEOTIDE SEQUENCE [LARGE SCALE GENOMIC DNA]</scope>
    <source>
        <strain evidence="1 2">DSM 40224</strain>
    </source>
</reference>